<evidence type="ECO:0000313" key="3">
    <source>
        <dbReference type="Proteomes" id="UP000193922"/>
    </source>
</evidence>
<proteinExistence type="predicted"/>
<gene>
    <name evidence="2" type="ORF">DL89DRAFT_263835</name>
</gene>
<keyword evidence="3" id="KW-1185">Reference proteome</keyword>
<organism evidence="2 3">
    <name type="scientific">Linderina pennispora</name>
    <dbReference type="NCBI Taxonomy" id="61395"/>
    <lineage>
        <taxon>Eukaryota</taxon>
        <taxon>Fungi</taxon>
        <taxon>Fungi incertae sedis</taxon>
        <taxon>Zoopagomycota</taxon>
        <taxon>Kickxellomycotina</taxon>
        <taxon>Kickxellomycetes</taxon>
        <taxon>Kickxellales</taxon>
        <taxon>Kickxellaceae</taxon>
        <taxon>Linderina</taxon>
    </lineage>
</organism>
<evidence type="ECO:0000256" key="1">
    <source>
        <dbReference type="SAM" id="MobiDB-lite"/>
    </source>
</evidence>
<evidence type="ECO:0000313" key="2">
    <source>
        <dbReference type="EMBL" id="ORX73819.1"/>
    </source>
</evidence>
<dbReference type="EMBL" id="MCFD01000001">
    <property type="protein sequence ID" value="ORX73819.1"/>
    <property type="molecule type" value="Genomic_DNA"/>
</dbReference>
<accession>A0A1Y1WJV5</accession>
<protein>
    <submittedName>
        <fullName evidence="2">Uncharacterized protein</fullName>
    </submittedName>
</protein>
<feature type="compositionally biased region" description="Low complexity" evidence="1">
    <location>
        <begin position="195"/>
        <end position="209"/>
    </location>
</feature>
<feature type="compositionally biased region" description="Basic and acidic residues" evidence="1">
    <location>
        <begin position="181"/>
        <end position="190"/>
    </location>
</feature>
<dbReference type="OrthoDB" id="10439056at2759"/>
<feature type="region of interest" description="Disordered" evidence="1">
    <location>
        <begin position="82"/>
        <end position="112"/>
    </location>
</feature>
<reference evidence="2 3" key="1">
    <citation type="submission" date="2016-07" db="EMBL/GenBank/DDBJ databases">
        <title>Pervasive Adenine N6-methylation of Active Genes in Fungi.</title>
        <authorList>
            <consortium name="DOE Joint Genome Institute"/>
            <person name="Mondo S.J."/>
            <person name="Dannebaum R.O."/>
            <person name="Kuo R.C."/>
            <person name="Labutti K."/>
            <person name="Haridas S."/>
            <person name="Kuo A."/>
            <person name="Salamov A."/>
            <person name="Ahrendt S.R."/>
            <person name="Lipzen A."/>
            <person name="Sullivan W."/>
            <person name="Andreopoulos W.B."/>
            <person name="Clum A."/>
            <person name="Lindquist E."/>
            <person name="Daum C."/>
            <person name="Ramamoorthy G.K."/>
            <person name="Gryganskyi A."/>
            <person name="Culley D."/>
            <person name="Magnuson J.K."/>
            <person name="James T.Y."/>
            <person name="O'Malley M.A."/>
            <person name="Stajich J.E."/>
            <person name="Spatafora J.W."/>
            <person name="Visel A."/>
            <person name="Grigoriev I.V."/>
        </authorList>
    </citation>
    <scope>NUCLEOTIDE SEQUENCE [LARGE SCALE GENOMIC DNA]</scope>
    <source>
        <strain evidence="2 3">ATCC 12442</strain>
    </source>
</reference>
<sequence length="329" mass="33503">MKQVAHGSNGNDSSSAPDPLVMHYGESAPVFSNADAPNLSTYMAMDGDQEMKEKDYMPLCNLLTNAFHNSTKGGDVVLSSAYSQDNAEPDDSTATGHHSSSTIAAAGSTASEGELGLAGDPSIFKLAMNGGFAPGDVAFLNNLIGIPGDQTHHDIFGSASESLSKGTSSNPSSDTAADNDSGSRDDHASDGAESGSGFAFVSVPSSSPSQDMDLLRLMQASVDARDLGDKQGLLNAAAAVSAALTSEPNGVGTPALSEEHLAHSSQILAQILSPPEYLASAKSTLKSNPPAAGLSAPHHSLASPLVFSTSALFGDAKSSYLLDSTHGGY</sequence>
<dbReference type="RefSeq" id="XP_040747030.1">
    <property type="nucleotide sequence ID" value="XM_040886001.1"/>
</dbReference>
<comment type="caution">
    <text evidence="2">The sequence shown here is derived from an EMBL/GenBank/DDBJ whole genome shotgun (WGS) entry which is preliminary data.</text>
</comment>
<feature type="compositionally biased region" description="Low complexity" evidence="1">
    <location>
        <begin position="92"/>
        <end position="111"/>
    </location>
</feature>
<name>A0A1Y1WJV5_9FUNG</name>
<dbReference type="AlphaFoldDB" id="A0A1Y1WJV5"/>
<dbReference type="GeneID" id="63802649"/>
<feature type="compositionally biased region" description="Polar residues" evidence="1">
    <location>
        <begin position="1"/>
        <end position="16"/>
    </location>
</feature>
<feature type="region of interest" description="Disordered" evidence="1">
    <location>
        <begin position="155"/>
        <end position="209"/>
    </location>
</feature>
<feature type="region of interest" description="Disordered" evidence="1">
    <location>
        <begin position="1"/>
        <end position="21"/>
    </location>
</feature>
<feature type="compositionally biased region" description="Polar residues" evidence="1">
    <location>
        <begin position="159"/>
        <end position="180"/>
    </location>
</feature>
<dbReference type="Proteomes" id="UP000193922">
    <property type="component" value="Unassembled WGS sequence"/>
</dbReference>